<comment type="caution">
    <text evidence="2">The sequence shown here is derived from an EMBL/GenBank/DDBJ whole genome shotgun (WGS) entry which is preliminary data.</text>
</comment>
<sequence>MKRVVRVTAFLGASLSSLPYAPTAFLPPRVPGSSSDSLDYYGIGRVLSAALRAAPQPGPGAAAAAAVREAQAANGTRERPLLLRRRCRQSDPDRLHPFCGGPPEDQLNLEL</sequence>
<dbReference type="AlphaFoldDB" id="A0A834PJ17"/>
<reference evidence="2" key="1">
    <citation type="submission" date="2020-08" db="EMBL/GenBank/DDBJ databases">
        <authorList>
            <person name="Shumante A."/>
            <person name="Zimin A.V."/>
            <person name="Puiu D."/>
            <person name="Salzberg S.L."/>
        </authorList>
    </citation>
    <scope>NUCLEOTIDE SEQUENCE</scope>
    <source>
        <strain evidence="2">WC2-LM</strain>
        <tissue evidence="2">Liver</tissue>
    </source>
</reference>
<evidence type="ECO:0000313" key="3">
    <source>
        <dbReference type="Proteomes" id="UP000662637"/>
    </source>
</evidence>
<organism evidence="2 3">
    <name type="scientific">Marmota monax</name>
    <name type="common">Woodchuck</name>
    <dbReference type="NCBI Taxonomy" id="9995"/>
    <lineage>
        <taxon>Eukaryota</taxon>
        <taxon>Metazoa</taxon>
        <taxon>Chordata</taxon>
        <taxon>Craniata</taxon>
        <taxon>Vertebrata</taxon>
        <taxon>Euteleostomi</taxon>
        <taxon>Mammalia</taxon>
        <taxon>Eutheria</taxon>
        <taxon>Euarchontoglires</taxon>
        <taxon>Glires</taxon>
        <taxon>Rodentia</taxon>
        <taxon>Sciuromorpha</taxon>
        <taxon>Sciuridae</taxon>
        <taxon>Xerinae</taxon>
        <taxon>Marmotini</taxon>
        <taxon>Marmota</taxon>
    </lineage>
</organism>
<evidence type="ECO:0000313" key="2">
    <source>
        <dbReference type="EMBL" id="KAF7460578.1"/>
    </source>
</evidence>
<feature type="region of interest" description="Disordered" evidence="1">
    <location>
        <begin position="91"/>
        <end position="111"/>
    </location>
</feature>
<dbReference type="Proteomes" id="UP000662637">
    <property type="component" value="Unassembled WGS sequence"/>
</dbReference>
<gene>
    <name evidence="2" type="ORF">GHT09_018997</name>
</gene>
<accession>A0A834PJ17</accession>
<proteinExistence type="predicted"/>
<name>A0A834PJ17_MARMO</name>
<protein>
    <submittedName>
        <fullName evidence="2">Uncharacterized protein</fullName>
    </submittedName>
</protein>
<dbReference type="EMBL" id="WJEC01008753">
    <property type="protein sequence ID" value="KAF7460578.1"/>
    <property type="molecule type" value="Genomic_DNA"/>
</dbReference>
<evidence type="ECO:0000256" key="1">
    <source>
        <dbReference type="SAM" id="MobiDB-lite"/>
    </source>
</evidence>